<dbReference type="Gene3D" id="1.25.70.10">
    <property type="entry name" value="Transcription termination factor 3, mitochondrial"/>
    <property type="match status" value="1"/>
</dbReference>
<accession>A0AA38C6J9</accession>
<dbReference type="InterPro" id="IPR003690">
    <property type="entry name" value="MTERF"/>
</dbReference>
<dbReference type="Proteomes" id="UP000824469">
    <property type="component" value="Unassembled WGS sequence"/>
</dbReference>
<keyword evidence="3" id="KW-0809">Transit peptide</keyword>
<dbReference type="SMART" id="SM00733">
    <property type="entry name" value="Mterf"/>
    <property type="match status" value="5"/>
</dbReference>
<dbReference type="InterPro" id="IPR038538">
    <property type="entry name" value="MTERF_sf"/>
</dbReference>
<organism evidence="4 5">
    <name type="scientific">Taxus chinensis</name>
    <name type="common">Chinese yew</name>
    <name type="synonym">Taxus wallichiana var. chinensis</name>
    <dbReference type="NCBI Taxonomy" id="29808"/>
    <lineage>
        <taxon>Eukaryota</taxon>
        <taxon>Viridiplantae</taxon>
        <taxon>Streptophyta</taxon>
        <taxon>Embryophyta</taxon>
        <taxon>Tracheophyta</taxon>
        <taxon>Spermatophyta</taxon>
        <taxon>Pinopsida</taxon>
        <taxon>Pinidae</taxon>
        <taxon>Conifers II</taxon>
        <taxon>Cupressales</taxon>
        <taxon>Taxaceae</taxon>
        <taxon>Taxus</taxon>
    </lineage>
</organism>
<feature type="non-terminal residue" evidence="4">
    <location>
        <position position="261"/>
    </location>
</feature>
<dbReference type="PANTHER" id="PTHR13068">
    <property type="entry name" value="CGI-12 PROTEIN-RELATED"/>
    <property type="match status" value="1"/>
</dbReference>
<dbReference type="PANTHER" id="PTHR13068:SF112">
    <property type="entry name" value="TRANSCRIPTION TERMINATION FACTOR 3, MITOCHONDRIAL"/>
    <property type="match status" value="1"/>
</dbReference>
<evidence type="ECO:0000256" key="3">
    <source>
        <dbReference type="ARBA" id="ARBA00022946"/>
    </source>
</evidence>
<sequence length="261" mass="29702">MGIVDAQLADLFSKISLLLVTNIERALLPGITFLQEQVKSNENIVTVLKRAPWILSLVDKVKENMLFLQNIGIEKRALLALLIKKPRILASSEAQLKGFLDTAEKLGVPRSSTIFPNALFVVSCFAKDTLDHKINYFMSLGLSREEVLQVFKKLPSTLAMSKDNVNQHMDFLVNTLNLESSFIVTYPNFLTYSIEKRILPRYKIFQLLQSKEELKIKVKFMTILTCSENDFLNKIIYKHSESARLYEIYKGLDAAGSSVNY</sequence>
<comment type="caution">
    <text evidence="4">The sequence shown here is derived from an EMBL/GenBank/DDBJ whole genome shotgun (WGS) entry which is preliminary data.</text>
</comment>
<dbReference type="AlphaFoldDB" id="A0AA38C6J9"/>
<dbReference type="FunFam" id="1.25.70.10:FF:000001">
    <property type="entry name" value="Mitochondrial transcription termination factor-like"/>
    <property type="match status" value="1"/>
</dbReference>
<reference evidence="4 5" key="1">
    <citation type="journal article" date="2021" name="Nat. Plants">
        <title>The Taxus genome provides insights into paclitaxel biosynthesis.</title>
        <authorList>
            <person name="Xiong X."/>
            <person name="Gou J."/>
            <person name="Liao Q."/>
            <person name="Li Y."/>
            <person name="Zhou Q."/>
            <person name="Bi G."/>
            <person name="Li C."/>
            <person name="Du R."/>
            <person name="Wang X."/>
            <person name="Sun T."/>
            <person name="Guo L."/>
            <person name="Liang H."/>
            <person name="Lu P."/>
            <person name="Wu Y."/>
            <person name="Zhang Z."/>
            <person name="Ro D.K."/>
            <person name="Shang Y."/>
            <person name="Huang S."/>
            <person name="Yan J."/>
        </authorList>
    </citation>
    <scope>NUCLEOTIDE SEQUENCE [LARGE SCALE GENOMIC DNA]</scope>
    <source>
        <strain evidence="4">Ta-2019</strain>
    </source>
</reference>
<proteinExistence type="inferred from homology"/>
<protein>
    <submittedName>
        <fullName evidence="4">Uncharacterized protein</fullName>
    </submittedName>
</protein>
<dbReference type="Pfam" id="PF02536">
    <property type="entry name" value="mTERF"/>
    <property type="match status" value="1"/>
</dbReference>
<evidence type="ECO:0000313" key="5">
    <source>
        <dbReference type="Proteomes" id="UP000824469"/>
    </source>
</evidence>
<evidence type="ECO:0000313" key="4">
    <source>
        <dbReference type="EMBL" id="KAH9291289.1"/>
    </source>
</evidence>
<keyword evidence="2" id="KW-0805">Transcription regulation</keyword>
<keyword evidence="2" id="KW-0806">Transcription termination</keyword>
<evidence type="ECO:0000256" key="2">
    <source>
        <dbReference type="ARBA" id="ARBA00022472"/>
    </source>
</evidence>
<comment type="similarity">
    <text evidence="1">Belongs to the mTERF family.</text>
</comment>
<dbReference type="GO" id="GO:0003676">
    <property type="term" value="F:nucleic acid binding"/>
    <property type="evidence" value="ECO:0007669"/>
    <property type="project" value="InterPro"/>
</dbReference>
<keyword evidence="5" id="KW-1185">Reference proteome</keyword>
<keyword evidence="2" id="KW-0804">Transcription</keyword>
<dbReference type="EMBL" id="JAHRHJ020003713">
    <property type="protein sequence ID" value="KAH9291289.1"/>
    <property type="molecule type" value="Genomic_DNA"/>
</dbReference>
<dbReference type="GO" id="GO:0006353">
    <property type="term" value="P:DNA-templated transcription termination"/>
    <property type="evidence" value="ECO:0007669"/>
    <property type="project" value="UniProtKB-KW"/>
</dbReference>
<name>A0AA38C6J9_TAXCH</name>
<gene>
    <name evidence="4" type="ORF">KI387_043525</name>
</gene>
<dbReference type="OMA" id="GSRMFIY"/>
<evidence type="ECO:0000256" key="1">
    <source>
        <dbReference type="ARBA" id="ARBA00007692"/>
    </source>
</evidence>